<dbReference type="PANTHER" id="PTHR37017">
    <property type="entry name" value="AB HYDROLASE-1 DOMAIN-CONTAINING PROTEIN-RELATED"/>
    <property type="match status" value="1"/>
</dbReference>
<dbReference type="AlphaFoldDB" id="A0A7U2F217"/>
<dbReference type="EMBL" id="CP069029">
    <property type="protein sequence ID" value="QRC97223.1"/>
    <property type="molecule type" value="Genomic_DNA"/>
</dbReference>
<evidence type="ECO:0000313" key="3">
    <source>
        <dbReference type="Proteomes" id="UP000663193"/>
    </source>
</evidence>
<dbReference type="InterPro" id="IPR029058">
    <property type="entry name" value="AB_hydrolase_fold"/>
</dbReference>
<proteinExistence type="predicted"/>
<dbReference type="VEuPathDB" id="FungiDB:JI435_139050"/>
<reference evidence="3" key="1">
    <citation type="journal article" date="2021" name="BMC Genomics">
        <title>Chromosome-level genome assembly and manually-curated proteome of model necrotroph Parastagonospora nodorum Sn15 reveals a genome-wide trove of candidate effector homologs, and redundancy of virulence-related functions within an accessory chromosome.</title>
        <authorList>
            <person name="Bertazzoni S."/>
            <person name="Jones D.A.B."/>
            <person name="Phan H.T."/>
            <person name="Tan K.-C."/>
            <person name="Hane J.K."/>
        </authorList>
    </citation>
    <scope>NUCLEOTIDE SEQUENCE [LARGE SCALE GENOMIC DNA]</scope>
    <source>
        <strain evidence="3">SN15 / ATCC MYA-4574 / FGSC 10173)</strain>
    </source>
</reference>
<dbReference type="InterPro" id="IPR052897">
    <property type="entry name" value="Sec-Metab_Biosynth_Hydrolase"/>
</dbReference>
<dbReference type="InterPro" id="IPR000073">
    <property type="entry name" value="AB_hydrolase_1"/>
</dbReference>
<sequence>MAATRPFIVIVPGGAQNPAHYGYLSHLLLLAGYPVYSALLPSVGTEGKVTIDDDAAYIRDRMLLPILDYEEHDVILLMHSYGGIPGSAAANGLSKTERSAQGKNTSVIGQIYFAAILAKGGDGGNLLDPLGGQYPPHITPDPLLNVLRCTDRIRPLYHDVPADLAEALAVSAMVQGKTSFESPCPRATWDSDHFKGRVAFVRTLKDASIPVDVQQMMIDGTGVEWIVKDIESGHSPQGSQPEKLTSIVVELTKAFQEL</sequence>
<dbReference type="OrthoDB" id="1263307at2759"/>
<protein>
    <recommendedName>
        <fullName evidence="1">AB hydrolase-1 domain-containing protein</fullName>
    </recommendedName>
</protein>
<feature type="domain" description="AB hydrolase-1" evidence="1">
    <location>
        <begin position="8"/>
        <end position="244"/>
    </location>
</feature>
<organism evidence="2 3">
    <name type="scientific">Phaeosphaeria nodorum (strain SN15 / ATCC MYA-4574 / FGSC 10173)</name>
    <name type="common">Glume blotch fungus</name>
    <name type="synonym">Parastagonospora nodorum</name>
    <dbReference type="NCBI Taxonomy" id="321614"/>
    <lineage>
        <taxon>Eukaryota</taxon>
        <taxon>Fungi</taxon>
        <taxon>Dikarya</taxon>
        <taxon>Ascomycota</taxon>
        <taxon>Pezizomycotina</taxon>
        <taxon>Dothideomycetes</taxon>
        <taxon>Pleosporomycetidae</taxon>
        <taxon>Pleosporales</taxon>
        <taxon>Pleosporineae</taxon>
        <taxon>Phaeosphaeriaceae</taxon>
        <taxon>Parastagonospora</taxon>
    </lineage>
</organism>
<dbReference type="Pfam" id="PF12697">
    <property type="entry name" value="Abhydrolase_6"/>
    <property type="match status" value="1"/>
</dbReference>
<dbReference type="OMA" id="PCPEASW"/>
<evidence type="ECO:0000259" key="1">
    <source>
        <dbReference type="Pfam" id="PF12697"/>
    </source>
</evidence>
<gene>
    <name evidence="2" type="ORF">JI435_139050</name>
</gene>
<evidence type="ECO:0000313" key="2">
    <source>
        <dbReference type="EMBL" id="QRC97223.1"/>
    </source>
</evidence>
<name>A0A7U2F217_PHANO</name>
<accession>A0A7U2F217</accession>
<keyword evidence="3" id="KW-1185">Reference proteome</keyword>
<dbReference type="Proteomes" id="UP000663193">
    <property type="component" value="Chromosome 7"/>
</dbReference>
<dbReference type="PANTHER" id="PTHR37017:SF8">
    <property type="entry name" value="AB HYDROLASE-1 DOMAIN-CONTAINING PROTEIN"/>
    <property type="match status" value="1"/>
</dbReference>
<dbReference type="SUPFAM" id="SSF53474">
    <property type="entry name" value="alpha/beta-Hydrolases"/>
    <property type="match status" value="1"/>
</dbReference>
<dbReference type="Gene3D" id="3.40.50.1820">
    <property type="entry name" value="alpha/beta hydrolase"/>
    <property type="match status" value="1"/>
</dbReference>